<dbReference type="SUPFAM" id="SSF47473">
    <property type="entry name" value="EF-hand"/>
    <property type="match status" value="1"/>
</dbReference>
<dbReference type="CDD" id="cd00051">
    <property type="entry name" value="EFh"/>
    <property type="match status" value="1"/>
</dbReference>
<dbReference type="AlphaFoldDB" id="A0A7S4EV38"/>
<dbReference type="Pfam" id="PF13499">
    <property type="entry name" value="EF-hand_7"/>
    <property type="match status" value="1"/>
</dbReference>
<dbReference type="PANTHER" id="PTHR33281">
    <property type="entry name" value="UPF0187 PROTEIN YNEE"/>
    <property type="match status" value="1"/>
</dbReference>
<evidence type="ECO:0000256" key="3">
    <source>
        <dbReference type="ARBA" id="ARBA00022475"/>
    </source>
</evidence>
<dbReference type="InterPro" id="IPR018247">
    <property type="entry name" value="EF_Hand_1_Ca_BS"/>
</dbReference>
<evidence type="ECO:0000256" key="1">
    <source>
        <dbReference type="ARBA" id="ARBA00004651"/>
    </source>
</evidence>
<evidence type="ECO:0000259" key="11">
    <source>
        <dbReference type="PROSITE" id="PS50222"/>
    </source>
</evidence>
<dbReference type="GO" id="GO:0005254">
    <property type="term" value="F:chloride channel activity"/>
    <property type="evidence" value="ECO:0007669"/>
    <property type="project" value="InterPro"/>
</dbReference>
<feature type="compositionally biased region" description="Acidic residues" evidence="9">
    <location>
        <begin position="505"/>
        <end position="514"/>
    </location>
</feature>
<keyword evidence="5" id="KW-0106">Calcium</keyword>
<accession>A0A7S4EV38</accession>
<dbReference type="InterPro" id="IPR011992">
    <property type="entry name" value="EF-hand-dom_pair"/>
</dbReference>
<keyword evidence="2" id="KW-0813">Transport</keyword>
<keyword evidence="4 10" id="KW-0812">Transmembrane</keyword>
<evidence type="ECO:0000256" key="6">
    <source>
        <dbReference type="ARBA" id="ARBA00022989"/>
    </source>
</evidence>
<reference evidence="12" key="1">
    <citation type="submission" date="2021-01" db="EMBL/GenBank/DDBJ databases">
        <authorList>
            <person name="Corre E."/>
            <person name="Pelletier E."/>
            <person name="Niang G."/>
            <person name="Scheremetjew M."/>
            <person name="Finn R."/>
            <person name="Kale V."/>
            <person name="Holt S."/>
            <person name="Cochrane G."/>
            <person name="Meng A."/>
            <person name="Brown T."/>
            <person name="Cohen L."/>
        </authorList>
    </citation>
    <scope>NUCLEOTIDE SEQUENCE</scope>
    <source>
        <strain evidence="12">CCMP645</strain>
    </source>
</reference>
<evidence type="ECO:0000256" key="8">
    <source>
        <dbReference type="ARBA" id="ARBA00023136"/>
    </source>
</evidence>
<evidence type="ECO:0000256" key="10">
    <source>
        <dbReference type="SAM" id="Phobius"/>
    </source>
</evidence>
<keyword evidence="3" id="KW-1003">Cell membrane</keyword>
<sequence length="514" mass="57582">MRAVTAAAVLGLISTPLPHRGLPSSTAMLSYRTVGLHRERWCTAPALLTSKTTGKPRHVQPAMVAMAEDGMRSLLKAMGKRRRRGGRYALEGARSSPMALTASTAVMRRGRGWKAIFDELDIEPADGLLGADELRSAVREIAPNKLPDRVELEQLITRFDLDGDGRLNFDEFATMVESLLQIPFGSLAVRSRSFVTPERYTTRTLWFSSVWNILNSQVLRNIIQPLLAVTFTSIIVALTRSAFPGVQAGKSLVQMHSLLGGALSLLLVFRTNSAYNRFWEARQIWEKILNRCRDLGRFIHMYRAEAGEPRVARFVQLLCAYPECLRRHLCGQPRLDGVSTAAKQQLKLSKPILSALRRSKNRPLYVCKRLAAELRCIPEAAMFSSRERLMALKMINQLSDYIGACERLLQTPVPLNYARHTSRFLTLWCLTLPVSLVGSMGLLVVPVTVFVTWCLFGIQEIGLFIEHCALDDGRIFMDMLTDQVIIDVLEAVTPDDPPLDHMETSDSEEQNDDS</sequence>
<dbReference type="PANTHER" id="PTHR33281:SF19">
    <property type="entry name" value="VOLTAGE-DEPENDENT ANION CHANNEL-FORMING PROTEIN YNEE"/>
    <property type="match status" value="1"/>
</dbReference>
<evidence type="ECO:0000256" key="7">
    <source>
        <dbReference type="ARBA" id="ARBA00023065"/>
    </source>
</evidence>
<evidence type="ECO:0000256" key="9">
    <source>
        <dbReference type="SAM" id="MobiDB-lite"/>
    </source>
</evidence>
<comment type="subcellular location">
    <subcellularLocation>
        <location evidence="1">Cell membrane</location>
        <topology evidence="1">Multi-pass membrane protein</topology>
    </subcellularLocation>
</comment>
<dbReference type="PROSITE" id="PS00018">
    <property type="entry name" value="EF_HAND_1"/>
    <property type="match status" value="1"/>
</dbReference>
<keyword evidence="8 10" id="KW-0472">Membrane</keyword>
<evidence type="ECO:0000256" key="2">
    <source>
        <dbReference type="ARBA" id="ARBA00022448"/>
    </source>
</evidence>
<dbReference type="GO" id="GO:0005509">
    <property type="term" value="F:calcium ion binding"/>
    <property type="evidence" value="ECO:0007669"/>
    <property type="project" value="InterPro"/>
</dbReference>
<keyword evidence="6 10" id="KW-1133">Transmembrane helix</keyword>
<dbReference type="PROSITE" id="PS50222">
    <property type="entry name" value="EF_HAND_2"/>
    <property type="match status" value="1"/>
</dbReference>
<feature type="transmembrane region" description="Helical" evidence="10">
    <location>
        <begin position="425"/>
        <end position="456"/>
    </location>
</feature>
<dbReference type="InterPro" id="IPR002048">
    <property type="entry name" value="EF_hand_dom"/>
</dbReference>
<evidence type="ECO:0000256" key="5">
    <source>
        <dbReference type="ARBA" id="ARBA00022837"/>
    </source>
</evidence>
<evidence type="ECO:0000313" key="12">
    <source>
        <dbReference type="EMBL" id="CAE0753785.1"/>
    </source>
</evidence>
<feature type="domain" description="EF-hand" evidence="11">
    <location>
        <begin position="147"/>
        <end position="182"/>
    </location>
</feature>
<organism evidence="12">
    <name type="scientific">Chrysotila carterae</name>
    <name type="common">Marine alga</name>
    <name type="synonym">Syracosphaera carterae</name>
    <dbReference type="NCBI Taxonomy" id="13221"/>
    <lineage>
        <taxon>Eukaryota</taxon>
        <taxon>Haptista</taxon>
        <taxon>Haptophyta</taxon>
        <taxon>Prymnesiophyceae</taxon>
        <taxon>Isochrysidales</taxon>
        <taxon>Isochrysidaceae</taxon>
        <taxon>Chrysotila</taxon>
    </lineage>
</organism>
<dbReference type="InterPro" id="IPR044669">
    <property type="entry name" value="YneE/VCCN1/2-like"/>
</dbReference>
<dbReference type="EMBL" id="HBIZ01010762">
    <property type="protein sequence ID" value="CAE0753785.1"/>
    <property type="molecule type" value="Transcribed_RNA"/>
</dbReference>
<dbReference type="SMART" id="SM00054">
    <property type="entry name" value="EFh"/>
    <property type="match status" value="2"/>
</dbReference>
<protein>
    <recommendedName>
        <fullName evidence="11">EF-hand domain-containing protein</fullName>
    </recommendedName>
</protein>
<dbReference type="Gene3D" id="1.10.238.10">
    <property type="entry name" value="EF-hand"/>
    <property type="match status" value="1"/>
</dbReference>
<dbReference type="GO" id="GO:0005886">
    <property type="term" value="C:plasma membrane"/>
    <property type="evidence" value="ECO:0007669"/>
    <property type="project" value="UniProtKB-SubCell"/>
</dbReference>
<dbReference type="Pfam" id="PF25539">
    <property type="entry name" value="Bestrophin_2"/>
    <property type="match status" value="1"/>
</dbReference>
<feature type="region of interest" description="Disordered" evidence="9">
    <location>
        <begin position="495"/>
        <end position="514"/>
    </location>
</feature>
<keyword evidence="7" id="KW-0406">Ion transport</keyword>
<evidence type="ECO:0000256" key="4">
    <source>
        <dbReference type="ARBA" id="ARBA00022692"/>
    </source>
</evidence>
<proteinExistence type="predicted"/>
<name>A0A7S4EV38_CHRCT</name>
<gene>
    <name evidence="12" type="ORF">PCAR00345_LOCUS6372</name>
</gene>